<dbReference type="HOGENOM" id="CLU_009583_11_2_0"/>
<dbReference type="Pfam" id="PF00534">
    <property type="entry name" value="Glycos_transf_1"/>
    <property type="match status" value="1"/>
</dbReference>
<dbReference type="AlphaFoldDB" id="H1XWL5"/>
<feature type="domain" description="Glycosyltransferase subfamily 4-like N-terminal" evidence="3">
    <location>
        <begin position="91"/>
        <end position="199"/>
    </location>
</feature>
<dbReference type="eggNOG" id="COG0438">
    <property type="taxonomic scope" value="Bacteria"/>
</dbReference>
<dbReference type="Gene3D" id="3.40.50.2000">
    <property type="entry name" value="Glycogen Phosphorylase B"/>
    <property type="match status" value="2"/>
</dbReference>
<dbReference type="EMBL" id="CM001402">
    <property type="protein sequence ID" value="EHO41853.1"/>
    <property type="molecule type" value="Genomic_DNA"/>
</dbReference>
<dbReference type="InParanoid" id="H1XWL5"/>
<evidence type="ECO:0000259" key="3">
    <source>
        <dbReference type="Pfam" id="PF13579"/>
    </source>
</evidence>
<keyword evidence="1 5" id="KW-0808">Transferase</keyword>
<dbReference type="CDD" id="cd03794">
    <property type="entry name" value="GT4_WbuB-like"/>
    <property type="match status" value="1"/>
</dbReference>
<evidence type="ECO:0000313" key="5">
    <source>
        <dbReference type="EMBL" id="EHO41853.1"/>
    </source>
</evidence>
<name>H1XWL5_CALAY</name>
<feature type="domain" description="Glycosyl transferase family 1" evidence="2">
    <location>
        <begin position="216"/>
        <end position="381"/>
    </location>
</feature>
<organism evidence="5 6">
    <name type="scientific">Caldithrix abyssi DSM 13497</name>
    <dbReference type="NCBI Taxonomy" id="880073"/>
    <lineage>
        <taxon>Bacteria</taxon>
        <taxon>Pseudomonadati</taxon>
        <taxon>Calditrichota</taxon>
        <taxon>Calditrichia</taxon>
        <taxon>Calditrichales</taxon>
        <taxon>Calditrichaceae</taxon>
        <taxon>Caldithrix</taxon>
    </lineage>
</organism>
<evidence type="ECO:0000259" key="2">
    <source>
        <dbReference type="Pfam" id="PF00534"/>
    </source>
</evidence>
<dbReference type="KEGG" id="caby:Cabys_1026"/>
<dbReference type="RefSeq" id="WP_006929034.1">
    <property type="nucleotide sequence ID" value="NZ_CM001402.1"/>
</dbReference>
<dbReference type="Pfam" id="PF13579">
    <property type="entry name" value="Glyco_trans_4_4"/>
    <property type="match status" value="1"/>
</dbReference>
<dbReference type="EMBL" id="CP018099">
    <property type="protein sequence ID" value="APF17777.1"/>
    <property type="molecule type" value="Genomic_DNA"/>
</dbReference>
<dbReference type="GO" id="GO:0009103">
    <property type="term" value="P:lipopolysaccharide biosynthetic process"/>
    <property type="evidence" value="ECO:0007669"/>
    <property type="project" value="TreeGrafter"/>
</dbReference>
<dbReference type="PaxDb" id="880073-Calab_2243"/>
<evidence type="ECO:0000256" key="1">
    <source>
        <dbReference type="ARBA" id="ARBA00022679"/>
    </source>
</evidence>
<reference evidence="4 7" key="2">
    <citation type="submission" date="2016-11" db="EMBL/GenBank/DDBJ databases">
        <title>Genomic analysis of Caldithrix abyssi and proposal of a novel bacterial phylum Caldithrichaeota.</title>
        <authorList>
            <person name="Kublanov I."/>
            <person name="Sigalova O."/>
            <person name="Gavrilov S."/>
            <person name="Lebedinsky A."/>
            <person name="Ivanova N."/>
            <person name="Daum C."/>
            <person name="Reddy T."/>
            <person name="Klenk H.P."/>
            <person name="Goker M."/>
            <person name="Reva O."/>
            <person name="Miroshnichenko M."/>
            <person name="Kyprides N."/>
            <person name="Woyke T."/>
            <person name="Gelfand M."/>
        </authorList>
    </citation>
    <scope>NUCLEOTIDE SEQUENCE [LARGE SCALE GENOMIC DNA]</scope>
    <source>
        <strain evidence="4 7">LF13</strain>
    </source>
</reference>
<evidence type="ECO:0000313" key="6">
    <source>
        <dbReference type="Proteomes" id="UP000004671"/>
    </source>
</evidence>
<proteinExistence type="predicted"/>
<dbReference type="Proteomes" id="UP000183868">
    <property type="component" value="Chromosome"/>
</dbReference>
<dbReference type="PANTHER" id="PTHR46401">
    <property type="entry name" value="GLYCOSYLTRANSFERASE WBBK-RELATED"/>
    <property type="match status" value="1"/>
</dbReference>
<evidence type="ECO:0000313" key="7">
    <source>
        <dbReference type="Proteomes" id="UP000183868"/>
    </source>
</evidence>
<dbReference type="InterPro" id="IPR001296">
    <property type="entry name" value="Glyco_trans_1"/>
</dbReference>
<evidence type="ECO:0000313" key="4">
    <source>
        <dbReference type="EMBL" id="APF17777.1"/>
    </source>
</evidence>
<dbReference type="Proteomes" id="UP000004671">
    <property type="component" value="Chromosome"/>
</dbReference>
<reference evidence="5 6" key="1">
    <citation type="submission" date="2011-09" db="EMBL/GenBank/DDBJ databases">
        <title>The permanent draft genome of Caldithrix abyssi DSM 13497.</title>
        <authorList>
            <consortium name="US DOE Joint Genome Institute (JGI-PGF)"/>
            <person name="Lucas S."/>
            <person name="Han J."/>
            <person name="Lapidus A."/>
            <person name="Bruce D."/>
            <person name="Goodwin L."/>
            <person name="Pitluck S."/>
            <person name="Peters L."/>
            <person name="Kyrpides N."/>
            <person name="Mavromatis K."/>
            <person name="Ivanova N."/>
            <person name="Mikhailova N."/>
            <person name="Chertkov O."/>
            <person name="Detter J.C."/>
            <person name="Tapia R."/>
            <person name="Han C."/>
            <person name="Land M."/>
            <person name="Hauser L."/>
            <person name="Markowitz V."/>
            <person name="Cheng J.-F."/>
            <person name="Hugenholtz P."/>
            <person name="Woyke T."/>
            <person name="Wu D."/>
            <person name="Spring S."/>
            <person name="Brambilla E."/>
            <person name="Klenk H.-P."/>
            <person name="Eisen J.A."/>
        </authorList>
    </citation>
    <scope>NUCLEOTIDE SEQUENCE [LARGE SCALE GENOMIC DNA]</scope>
    <source>
        <strain evidence="5 6">DSM 13497</strain>
    </source>
</reference>
<dbReference type="OrthoDB" id="9787293at2"/>
<dbReference type="InterPro" id="IPR028098">
    <property type="entry name" value="Glyco_trans_4-like_N"/>
</dbReference>
<dbReference type="SUPFAM" id="SSF53756">
    <property type="entry name" value="UDP-Glycosyltransferase/glycogen phosphorylase"/>
    <property type="match status" value="1"/>
</dbReference>
<accession>H1XWL5</accession>
<dbReference type="STRING" id="880073.Cabys_1026"/>
<dbReference type="FunCoup" id="H1XWL5">
    <property type="interactions" value="52"/>
</dbReference>
<protein>
    <submittedName>
        <fullName evidence="5">Glycosyl transferase group 1</fullName>
    </submittedName>
    <submittedName>
        <fullName evidence="4">Glycosyltransferase involved in cell wall bisynthesis</fullName>
    </submittedName>
</protein>
<sequence>MKIVLFHQYFLGKNDPGGSRWNQMSSVISEFYEFNVLAGNIHYTTGKRIGKNIFFNKEVITETLTVYRSWTYSGYNSNFFGRLIGYLSYSFSSLLTALFIKKVDLIIVTSPPLFVGISALIASRIKGIPLIFEVRDLWPESAIATNVISNKQLIAIMYWVEKVLYKNASKIVVLTPAFAENIAMRFPQFAGKIELVTNGADFDLMQPSPKYNWVREKYGWGNKKVFAYFGAHGVANDLIQVVETARLLKDREDILFVLIGDGMQKELLKEKARDYHLKNVQFIDSVPKEQVADFINASDVCMAILKKTDTFKTVYPNKVFDYMACKKPVLVTIDGITRKLIENASAGLYSPPGDYQAFKQTVEKMVHLPDLELNKMGENGYAFIKEHFDRKKLAQKYLSIINNLLSV</sequence>
<keyword evidence="6" id="KW-1185">Reference proteome</keyword>
<dbReference type="GO" id="GO:0016757">
    <property type="term" value="F:glycosyltransferase activity"/>
    <property type="evidence" value="ECO:0007669"/>
    <property type="project" value="InterPro"/>
</dbReference>
<dbReference type="PANTHER" id="PTHR46401:SF2">
    <property type="entry name" value="GLYCOSYLTRANSFERASE WBBK-RELATED"/>
    <property type="match status" value="1"/>
</dbReference>
<gene>
    <name evidence="4" type="ORF">Cabys_1026</name>
    <name evidence="5" type="ORF">Calab_2243</name>
</gene>